<keyword evidence="5 9" id="KW-0547">Nucleotide-binding</keyword>
<dbReference type="AlphaFoldDB" id="A0A5C1E484"/>
<evidence type="ECO:0000256" key="8">
    <source>
        <dbReference type="ARBA" id="ARBA00030128"/>
    </source>
</evidence>
<keyword evidence="9" id="KW-0963">Cytoplasm</keyword>
<dbReference type="Gene3D" id="3.40.50.300">
    <property type="entry name" value="P-loop containing nucleotide triphosphate hydrolases"/>
    <property type="match status" value="2"/>
</dbReference>
<accession>A0A5C1E484</accession>
<protein>
    <recommendedName>
        <fullName evidence="3 9">Guanylate kinase</fullName>
        <ecNumber evidence="2 9">2.7.4.8</ecNumber>
    </recommendedName>
    <alternativeName>
        <fullName evidence="8 9">GMP kinase</fullName>
    </alternativeName>
</protein>
<evidence type="ECO:0000256" key="1">
    <source>
        <dbReference type="ARBA" id="ARBA00005790"/>
    </source>
</evidence>
<evidence type="ECO:0000259" key="10">
    <source>
        <dbReference type="PROSITE" id="PS50052"/>
    </source>
</evidence>
<name>A0A5C1E484_9RHOO</name>
<dbReference type="PANTHER" id="PTHR23117:SF13">
    <property type="entry name" value="GUANYLATE KINASE"/>
    <property type="match status" value="1"/>
</dbReference>
<organism evidence="11 12">
    <name type="scientific">Oryzomicrobium terrae</name>
    <dbReference type="NCBI Taxonomy" id="1735038"/>
    <lineage>
        <taxon>Bacteria</taxon>
        <taxon>Pseudomonadati</taxon>
        <taxon>Pseudomonadota</taxon>
        <taxon>Betaproteobacteria</taxon>
        <taxon>Rhodocyclales</taxon>
        <taxon>Rhodocyclaceae</taxon>
        <taxon>Oryzomicrobium</taxon>
    </lineage>
</organism>
<keyword evidence="4 9" id="KW-0808">Transferase</keyword>
<dbReference type="Proteomes" id="UP000323671">
    <property type="component" value="Chromosome"/>
</dbReference>
<evidence type="ECO:0000256" key="5">
    <source>
        <dbReference type="ARBA" id="ARBA00022741"/>
    </source>
</evidence>
<dbReference type="CDD" id="cd00071">
    <property type="entry name" value="GMPK"/>
    <property type="match status" value="1"/>
</dbReference>
<evidence type="ECO:0000256" key="4">
    <source>
        <dbReference type="ARBA" id="ARBA00022679"/>
    </source>
</evidence>
<dbReference type="InterPro" id="IPR008145">
    <property type="entry name" value="GK/Ca_channel_bsu"/>
</dbReference>
<evidence type="ECO:0000256" key="9">
    <source>
        <dbReference type="HAMAP-Rule" id="MF_00328"/>
    </source>
</evidence>
<feature type="binding site" evidence="9">
    <location>
        <begin position="16"/>
        <end position="23"/>
    </location>
    <ligand>
        <name>ATP</name>
        <dbReference type="ChEBI" id="CHEBI:30616"/>
    </ligand>
</feature>
<dbReference type="EMBL" id="CP022579">
    <property type="protein sequence ID" value="QEL63721.1"/>
    <property type="molecule type" value="Genomic_DNA"/>
</dbReference>
<dbReference type="NCBIfam" id="TIGR03263">
    <property type="entry name" value="guanyl_kin"/>
    <property type="match status" value="1"/>
</dbReference>
<keyword evidence="12" id="KW-1185">Reference proteome</keyword>
<dbReference type="SMART" id="SM00072">
    <property type="entry name" value="GuKc"/>
    <property type="match status" value="1"/>
</dbReference>
<evidence type="ECO:0000313" key="12">
    <source>
        <dbReference type="Proteomes" id="UP000323671"/>
    </source>
</evidence>
<dbReference type="SUPFAM" id="SSF52540">
    <property type="entry name" value="P-loop containing nucleoside triphosphate hydrolases"/>
    <property type="match status" value="1"/>
</dbReference>
<dbReference type="PANTHER" id="PTHR23117">
    <property type="entry name" value="GUANYLATE KINASE-RELATED"/>
    <property type="match status" value="1"/>
</dbReference>
<comment type="subcellular location">
    <subcellularLocation>
        <location evidence="9">Cytoplasm</location>
    </subcellularLocation>
</comment>
<dbReference type="InterPro" id="IPR008144">
    <property type="entry name" value="Guanylate_kin-like_dom"/>
</dbReference>
<dbReference type="RefSeq" id="WP_054619673.1">
    <property type="nucleotide sequence ID" value="NZ_CP022579.1"/>
</dbReference>
<dbReference type="GO" id="GO:0005829">
    <property type="term" value="C:cytosol"/>
    <property type="evidence" value="ECO:0007669"/>
    <property type="project" value="TreeGrafter"/>
</dbReference>
<comment type="catalytic activity">
    <reaction evidence="9">
        <text>GMP + ATP = GDP + ADP</text>
        <dbReference type="Rhea" id="RHEA:20780"/>
        <dbReference type="ChEBI" id="CHEBI:30616"/>
        <dbReference type="ChEBI" id="CHEBI:58115"/>
        <dbReference type="ChEBI" id="CHEBI:58189"/>
        <dbReference type="ChEBI" id="CHEBI:456216"/>
        <dbReference type="EC" id="2.7.4.8"/>
    </reaction>
</comment>
<dbReference type="InterPro" id="IPR027417">
    <property type="entry name" value="P-loop_NTPase"/>
</dbReference>
<dbReference type="KEGG" id="otr:OTERR_02450"/>
<evidence type="ECO:0000313" key="11">
    <source>
        <dbReference type="EMBL" id="QEL63721.1"/>
    </source>
</evidence>
<sequence length="210" mass="23093">MNGSASTPGTLFVVAAPSGAGKTTLTRLLLENDPGIHLSISYTTRAPRPGEENGKAYHFVDVPTFQAMIERKEFLEWAEVHGNYYGTSRVWIEQEIAAGRDVLLEIDWQGAQQVRRLFPGCVGIFILPPSTAELARRLTGRGTDSSEVIARRLAAARDEMRHVGEFDYVIINNELQVAFADLAAVVRAARLTNGRQVARHGDLFASLLES</sequence>
<comment type="similarity">
    <text evidence="1 9">Belongs to the guanylate kinase family.</text>
</comment>
<dbReference type="InterPro" id="IPR020590">
    <property type="entry name" value="Guanylate_kinase_CS"/>
</dbReference>
<dbReference type="EC" id="2.7.4.8" evidence="2 9"/>
<dbReference type="InterPro" id="IPR017665">
    <property type="entry name" value="Guanylate_kinase"/>
</dbReference>
<dbReference type="PROSITE" id="PS50052">
    <property type="entry name" value="GUANYLATE_KINASE_2"/>
    <property type="match status" value="1"/>
</dbReference>
<dbReference type="GO" id="GO:0005524">
    <property type="term" value="F:ATP binding"/>
    <property type="evidence" value="ECO:0007669"/>
    <property type="project" value="UniProtKB-UniRule"/>
</dbReference>
<proteinExistence type="inferred from homology"/>
<reference evidence="11 12" key="1">
    <citation type="submission" date="2017-07" db="EMBL/GenBank/DDBJ databases">
        <title>Complete genome sequence of Oryzomicrobium terrae TPP412.</title>
        <authorList>
            <person name="Chiu L.-W."/>
            <person name="Lo K.-J."/>
            <person name="Tsai Y.-M."/>
            <person name="Lin S.-S."/>
            <person name="Kuo C.-H."/>
            <person name="Liu C.-T."/>
        </authorList>
    </citation>
    <scope>NUCLEOTIDE SEQUENCE [LARGE SCALE GENOMIC DNA]</scope>
    <source>
        <strain evidence="11 12">TPP412</strain>
    </source>
</reference>
<evidence type="ECO:0000256" key="6">
    <source>
        <dbReference type="ARBA" id="ARBA00022777"/>
    </source>
</evidence>
<evidence type="ECO:0000256" key="3">
    <source>
        <dbReference type="ARBA" id="ARBA00016296"/>
    </source>
</evidence>
<dbReference type="HAMAP" id="MF_00328">
    <property type="entry name" value="Guanylate_kinase"/>
    <property type="match status" value="1"/>
</dbReference>
<comment type="function">
    <text evidence="9">Essential for recycling GMP and indirectly, cGMP.</text>
</comment>
<dbReference type="PROSITE" id="PS00856">
    <property type="entry name" value="GUANYLATE_KINASE_1"/>
    <property type="match status" value="1"/>
</dbReference>
<gene>
    <name evidence="9 11" type="primary">gmk</name>
    <name evidence="11" type="ORF">OTERR_02450</name>
</gene>
<dbReference type="Gene3D" id="3.30.63.10">
    <property type="entry name" value="Guanylate Kinase phosphate binding domain"/>
    <property type="match status" value="1"/>
</dbReference>
<keyword evidence="6 9" id="KW-0418">Kinase</keyword>
<keyword evidence="7 9" id="KW-0067">ATP-binding</keyword>
<dbReference type="GO" id="GO:0004385">
    <property type="term" value="F:GMP kinase activity"/>
    <property type="evidence" value="ECO:0007669"/>
    <property type="project" value="UniProtKB-UniRule"/>
</dbReference>
<evidence type="ECO:0000256" key="2">
    <source>
        <dbReference type="ARBA" id="ARBA00012961"/>
    </source>
</evidence>
<dbReference type="FunFam" id="3.30.63.10:FF:000002">
    <property type="entry name" value="Guanylate kinase 1"/>
    <property type="match status" value="1"/>
</dbReference>
<dbReference type="Pfam" id="PF00625">
    <property type="entry name" value="Guanylate_kin"/>
    <property type="match status" value="1"/>
</dbReference>
<evidence type="ECO:0000256" key="7">
    <source>
        <dbReference type="ARBA" id="ARBA00022840"/>
    </source>
</evidence>
<feature type="domain" description="Guanylate kinase-like" evidence="10">
    <location>
        <begin position="9"/>
        <end position="187"/>
    </location>
</feature>